<feature type="compositionally biased region" description="Basic residues" evidence="1">
    <location>
        <begin position="143"/>
        <end position="156"/>
    </location>
</feature>
<evidence type="ECO:0008006" key="5">
    <source>
        <dbReference type="Google" id="ProtNLM"/>
    </source>
</evidence>
<evidence type="ECO:0000256" key="1">
    <source>
        <dbReference type="SAM" id="MobiDB-lite"/>
    </source>
</evidence>
<evidence type="ECO:0000313" key="3">
    <source>
        <dbReference type="EMBL" id="UWP80451.1"/>
    </source>
</evidence>
<keyword evidence="2" id="KW-1133">Transmembrane helix</keyword>
<reference evidence="3" key="1">
    <citation type="submission" date="2021-04" db="EMBL/GenBank/DDBJ databases">
        <authorList>
            <person name="Hartkoorn R.C."/>
            <person name="Beaudoing E."/>
            <person name="Hot D."/>
        </authorList>
    </citation>
    <scope>NUCLEOTIDE SEQUENCE</scope>
    <source>
        <strain evidence="3">NRRL B-16292</strain>
    </source>
</reference>
<dbReference type="Gene3D" id="2.180.10.10">
    <property type="entry name" value="RHS repeat-associated core"/>
    <property type="match status" value="1"/>
</dbReference>
<evidence type="ECO:0000313" key="4">
    <source>
        <dbReference type="Proteomes" id="UP001059617"/>
    </source>
</evidence>
<proteinExistence type="predicted"/>
<keyword evidence="4" id="KW-1185">Reference proteome</keyword>
<gene>
    <name evidence="3" type="ORF">Dfulv_35565</name>
</gene>
<dbReference type="Proteomes" id="UP001059617">
    <property type="component" value="Chromosome"/>
</dbReference>
<sequence>MRTSECVTLRRRTTPFGEIRGAVPVAWPSQRGFLNATHDDTGMVHLGARECDAAIGRFVSGDPIVDLTDPQQMNGYDYANNNPLAFSDPSGTRHEDVGDRRGGDNSPLHSFVLAIMSYFLFLSAMGFGFKGEVTTDLGDGGKKRTPSRGHTRKTTTSRRVSGVTASPASSTGAPRARTSPTSGRSSPAPRPARPKAMRS</sequence>
<dbReference type="EMBL" id="CP073720">
    <property type="protein sequence ID" value="UWP80451.1"/>
    <property type="molecule type" value="Genomic_DNA"/>
</dbReference>
<accession>A0ABY5VTK8</accession>
<protein>
    <recommendedName>
        <fullName evidence="5">RHS repeat-associated core domain-containing protein</fullName>
    </recommendedName>
</protein>
<feature type="compositionally biased region" description="Polar residues" evidence="1">
    <location>
        <begin position="71"/>
        <end position="84"/>
    </location>
</feature>
<name>A0ABY5VTK8_9ACTN</name>
<evidence type="ECO:0000256" key="2">
    <source>
        <dbReference type="SAM" id="Phobius"/>
    </source>
</evidence>
<organism evidence="3 4">
    <name type="scientific">Dactylosporangium fulvum</name>
    <dbReference type="NCBI Taxonomy" id="53359"/>
    <lineage>
        <taxon>Bacteria</taxon>
        <taxon>Bacillati</taxon>
        <taxon>Actinomycetota</taxon>
        <taxon>Actinomycetes</taxon>
        <taxon>Micromonosporales</taxon>
        <taxon>Micromonosporaceae</taxon>
        <taxon>Dactylosporangium</taxon>
    </lineage>
</organism>
<reference evidence="3" key="2">
    <citation type="submission" date="2022-09" db="EMBL/GenBank/DDBJ databases">
        <title>Biosynthetic gene clusters of Dactylosporangioum fulvum.</title>
        <authorList>
            <person name="Caradec T."/>
        </authorList>
    </citation>
    <scope>NUCLEOTIDE SEQUENCE</scope>
    <source>
        <strain evidence="3">NRRL B-16292</strain>
    </source>
</reference>
<dbReference type="InterPro" id="IPR022385">
    <property type="entry name" value="Rhs_assc_core"/>
</dbReference>
<dbReference type="PANTHER" id="PTHR32305">
    <property type="match status" value="1"/>
</dbReference>
<dbReference type="NCBIfam" id="TIGR03696">
    <property type="entry name" value="Rhs_assc_core"/>
    <property type="match status" value="1"/>
</dbReference>
<feature type="compositionally biased region" description="Basic and acidic residues" evidence="1">
    <location>
        <begin position="91"/>
        <end position="103"/>
    </location>
</feature>
<dbReference type="InterPro" id="IPR050708">
    <property type="entry name" value="T6SS_VgrG/RHS"/>
</dbReference>
<feature type="compositionally biased region" description="Low complexity" evidence="1">
    <location>
        <begin position="174"/>
        <end position="187"/>
    </location>
</feature>
<keyword evidence="2" id="KW-0812">Transmembrane</keyword>
<dbReference type="PANTHER" id="PTHR32305:SF17">
    <property type="entry name" value="TRNA NUCLEASE WAPA"/>
    <property type="match status" value="1"/>
</dbReference>
<keyword evidence="2" id="KW-0472">Membrane</keyword>
<feature type="transmembrane region" description="Helical" evidence="2">
    <location>
        <begin position="110"/>
        <end position="129"/>
    </location>
</feature>
<feature type="region of interest" description="Disordered" evidence="1">
    <location>
        <begin position="71"/>
        <end position="104"/>
    </location>
</feature>
<feature type="region of interest" description="Disordered" evidence="1">
    <location>
        <begin position="135"/>
        <end position="199"/>
    </location>
</feature>
<feature type="compositionally biased region" description="Polar residues" evidence="1">
    <location>
        <begin position="157"/>
        <end position="172"/>
    </location>
</feature>